<reference evidence="1 2" key="1">
    <citation type="journal article" date="2019" name="Genome Biol. Evol.">
        <title>Insights into the evolution of the New World diploid cottons (Gossypium, subgenus Houzingenia) based on genome sequencing.</title>
        <authorList>
            <person name="Grover C.E."/>
            <person name="Arick M.A. 2nd"/>
            <person name="Thrash A."/>
            <person name="Conover J.L."/>
            <person name="Sanders W.S."/>
            <person name="Peterson D.G."/>
            <person name="Frelichowski J.E."/>
            <person name="Scheffler J.A."/>
            <person name="Scheffler B.E."/>
            <person name="Wendel J.F."/>
        </authorList>
    </citation>
    <scope>NUCLEOTIDE SEQUENCE [LARGE SCALE GENOMIC DNA]</scope>
    <source>
        <strain evidence="1">27</strain>
        <tissue evidence="1">Leaf</tissue>
    </source>
</reference>
<sequence>MDRGCGSILELWDVARYLKLNCGSFWTSISHNSSSLESAKEGQDTSHCPGSQCVCPKQVAESTTCYTEEHLLQGQYRDRWG</sequence>
<name>A0A7J8SHC1_GOSDV</name>
<organism evidence="1 2">
    <name type="scientific">Gossypium davidsonii</name>
    <name type="common">Davidson's cotton</name>
    <name type="synonym">Gossypium klotzschianum subsp. davidsonii</name>
    <dbReference type="NCBI Taxonomy" id="34287"/>
    <lineage>
        <taxon>Eukaryota</taxon>
        <taxon>Viridiplantae</taxon>
        <taxon>Streptophyta</taxon>
        <taxon>Embryophyta</taxon>
        <taxon>Tracheophyta</taxon>
        <taxon>Spermatophyta</taxon>
        <taxon>Magnoliopsida</taxon>
        <taxon>eudicotyledons</taxon>
        <taxon>Gunneridae</taxon>
        <taxon>Pentapetalae</taxon>
        <taxon>rosids</taxon>
        <taxon>malvids</taxon>
        <taxon>Malvales</taxon>
        <taxon>Malvaceae</taxon>
        <taxon>Malvoideae</taxon>
        <taxon>Gossypium</taxon>
    </lineage>
</organism>
<dbReference type="EMBL" id="JABFAC010000009">
    <property type="protein sequence ID" value="MBA0624976.1"/>
    <property type="molecule type" value="Genomic_DNA"/>
</dbReference>
<accession>A0A7J8SHC1</accession>
<protein>
    <submittedName>
        <fullName evidence="1">Uncharacterized protein</fullName>
    </submittedName>
</protein>
<dbReference type="Proteomes" id="UP000593561">
    <property type="component" value="Unassembled WGS sequence"/>
</dbReference>
<evidence type="ECO:0000313" key="1">
    <source>
        <dbReference type="EMBL" id="MBA0624976.1"/>
    </source>
</evidence>
<evidence type="ECO:0000313" key="2">
    <source>
        <dbReference type="Proteomes" id="UP000593561"/>
    </source>
</evidence>
<keyword evidence="2" id="KW-1185">Reference proteome</keyword>
<gene>
    <name evidence="1" type="ORF">Godav_010237</name>
</gene>
<dbReference type="AlphaFoldDB" id="A0A7J8SHC1"/>
<proteinExistence type="predicted"/>
<comment type="caution">
    <text evidence="1">The sequence shown here is derived from an EMBL/GenBank/DDBJ whole genome shotgun (WGS) entry which is preliminary data.</text>
</comment>